<dbReference type="EMBL" id="JH023637">
    <property type="protein sequence ID" value="EGV91243.1"/>
    <property type="molecule type" value="Genomic_DNA"/>
</dbReference>
<sequence length="60" mass="6908">MATANQGFWNKTHLSLFTTSLPSWYWLMDNFPHLPFAATPTLDEWKFLSTIQCTLGDRSA</sequence>
<accession>G3IQ32</accession>
<evidence type="ECO:0000313" key="1">
    <source>
        <dbReference type="EMBL" id="EGV91243.1"/>
    </source>
</evidence>
<evidence type="ECO:0000313" key="2">
    <source>
        <dbReference type="Proteomes" id="UP000001075"/>
    </source>
</evidence>
<reference evidence="2" key="1">
    <citation type="journal article" date="2011" name="Nat. Biotechnol.">
        <title>The genomic sequence of the Chinese hamster ovary (CHO)-K1 cell line.</title>
        <authorList>
            <person name="Xu X."/>
            <person name="Nagarajan H."/>
            <person name="Lewis N.E."/>
            <person name="Pan S."/>
            <person name="Cai Z."/>
            <person name="Liu X."/>
            <person name="Chen W."/>
            <person name="Xie M."/>
            <person name="Wang W."/>
            <person name="Hammond S."/>
            <person name="Andersen M.R."/>
            <person name="Neff N."/>
            <person name="Passarelli B."/>
            <person name="Koh W."/>
            <person name="Fan H.C."/>
            <person name="Wang J."/>
            <person name="Gui Y."/>
            <person name="Lee K.H."/>
            <person name="Betenbaugh M.J."/>
            <person name="Quake S.R."/>
            <person name="Famili I."/>
            <person name="Palsson B.O."/>
            <person name="Wang J."/>
        </authorList>
    </citation>
    <scope>NUCLEOTIDE SEQUENCE [LARGE SCALE GENOMIC DNA]</scope>
    <source>
        <strain evidence="2">CHO K1 cell line</strain>
    </source>
</reference>
<organism evidence="1 2">
    <name type="scientific">Cricetulus griseus</name>
    <name type="common">Chinese hamster</name>
    <name type="synonym">Cricetulus barabensis griseus</name>
    <dbReference type="NCBI Taxonomy" id="10029"/>
    <lineage>
        <taxon>Eukaryota</taxon>
        <taxon>Metazoa</taxon>
        <taxon>Chordata</taxon>
        <taxon>Craniata</taxon>
        <taxon>Vertebrata</taxon>
        <taxon>Euteleostomi</taxon>
        <taxon>Mammalia</taxon>
        <taxon>Eutheria</taxon>
        <taxon>Euarchontoglires</taxon>
        <taxon>Glires</taxon>
        <taxon>Rodentia</taxon>
        <taxon>Myomorpha</taxon>
        <taxon>Muroidea</taxon>
        <taxon>Cricetidae</taxon>
        <taxon>Cricetinae</taxon>
        <taxon>Cricetulus</taxon>
    </lineage>
</organism>
<dbReference type="AlphaFoldDB" id="G3IQ32"/>
<gene>
    <name evidence="1" type="ORF">I79_026120</name>
</gene>
<dbReference type="Proteomes" id="UP000001075">
    <property type="component" value="Unassembled WGS sequence"/>
</dbReference>
<proteinExistence type="predicted"/>
<name>G3IQ32_CRIGR</name>
<dbReference type="InParanoid" id="G3IQ32"/>
<protein>
    <submittedName>
        <fullName evidence="1">Uncharacterized protein</fullName>
    </submittedName>
</protein>